<dbReference type="EMBL" id="KN824279">
    <property type="protein sequence ID" value="KIM32632.1"/>
    <property type="molecule type" value="Genomic_DNA"/>
</dbReference>
<dbReference type="AlphaFoldDB" id="A0A0C2XUT7"/>
<protein>
    <recommendedName>
        <fullName evidence="4">Transmembrane protein</fullName>
    </recommendedName>
</protein>
<feature type="transmembrane region" description="Helical" evidence="1">
    <location>
        <begin position="95"/>
        <end position="119"/>
    </location>
</feature>
<evidence type="ECO:0008006" key="4">
    <source>
        <dbReference type="Google" id="ProtNLM"/>
    </source>
</evidence>
<gene>
    <name evidence="2" type="ORF">M408DRAFT_326410</name>
</gene>
<accession>A0A0C2XUT7</accession>
<reference evidence="3" key="2">
    <citation type="submission" date="2015-01" db="EMBL/GenBank/DDBJ databases">
        <title>Evolutionary Origins and Diversification of the Mycorrhizal Mutualists.</title>
        <authorList>
            <consortium name="DOE Joint Genome Institute"/>
            <consortium name="Mycorrhizal Genomics Consortium"/>
            <person name="Kohler A."/>
            <person name="Kuo A."/>
            <person name="Nagy L.G."/>
            <person name="Floudas D."/>
            <person name="Copeland A."/>
            <person name="Barry K.W."/>
            <person name="Cichocki N."/>
            <person name="Veneault-Fourrey C."/>
            <person name="LaButti K."/>
            <person name="Lindquist E.A."/>
            <person name="Lipzen A."/>
            <person name="Lundell T."/>
            <person name="Morin E."/>
            <person name="Murat C."/>
            <person name="Riley R."/>
            <person name="Ohm R."/>
            <person name="Sun H."/>
            <person name="Tunlid A."/>
            <person name="Henrissat B."/>
            <person name="Grigoriev I.V."/>
            <person name="Hibbett D.S."/>
            <person name="Martin F."/>
        </authorList>
    </citation>
    <scope>NUCLEOTIDE SEQUENCE [LARGE SCALE GENOMIC DNA]</scope>
    <source>
        <strain evidence="3">MAFF 305830</strain>
    </source>
</reference>
<keyword evidence="1" id="KW-1133">Transmembrane helix</keyword>
<keyword evidence="3" id="KW-1185">Reference proteome</keyword>
<dbReference type="Proteomes" id="UP000054097">
    <property type="component" value="Unassembled WGS sequence"/>
</dbReference>
<keyword evidence="1" id="KW-0472">Membrane</keyword>
<dbReference type="HOGENOM" id="CLU_1769250_0_0_1"/>
<name>A0A0C2XUT7_SERVB</name>
<evidence type="ECO:0000313" key="3">
    <source>
        <dbReference type="Proteomes" id="UP000054097"/>
    </source>
</evidence>
<keyword evidence="1" id="KW-0812">Transmembrane</keyword>
<sequence length="147" mass="16318">MSWRNMAISGAICLLSLAAAINHFVLYRLSQKQITALSPSEDGTVAYPNCLFSLVNIIFTCVVALALLGIMWMPLGNGIILLSSGRFYFCGGVPFTLILQGVVGYAESGVLLTLFVLYVRQRRVHFKAVREGRLKALGRRVTSEYWR</sequence>
<feature type="transmembrane region" description="Helical" evidence="1">
    <location>
        <begin position="50"/>
        <end position="75"/>
    </location>
</feature>
<evidence type="ECO:0000313" key="2">
    <source>
        <dbReference type="EMBL" id="KIM32632.1"/>
    </source>
</evidence>
<evidence type="ECO:0000256" key="1">
    <source>
        <dbReference type="SAM" id="Phobius"/>
    </source>
</evidence>
<feature type="transmembrane region" description="Helical" evidence="1">
    <location>
        <begin position="6"/>
        <end position="29"/>
    </location>
</feature>
<organism evidence="2 3">
    <name type="scientific">Serendipita vermifera MAFF 305830</name>
    <dbReference type="NCBI Taxonomy" id="933852"/>
    <lineage>
        <taxon>Eukaryota</taxon>
        <taxon>Fungi</taxon>
        <taxon>Dikarya</taxon>
        <taxon>Basidiomycota</taxon>
        <taxon>Agaricomycotina</taxon>
        <taxon>Agaricomycetes</taxon>
        <taxon>Sebacinales</taxon>
        <taxon>Serendipitaceae</taxon>
        <taxon>Serendipita</taxon>
    </lineage>
</organism>
<proteinExistence type="predicted"/>
<reference evidence="2 3" key="1">
    <citation type="submission" date="2014-04" db="EMBL/GenBank/DDBJ databases">
        <authorList>
            <consortium name="DOE Joint Genome Institute"/>
            <person name="Kuo A."/>
            <person name="Zuccaro A."/>
            <person name="Kohler A."/>
            <person name="Nagy L.G."/>
            <person name="Floudas D."/>
            <person name="Copeland A."/>
            <person name="Barry K.W."/>
            <person name="Cichocki N."/>
            <person name="Veneault-Fourrey C."/>
            <person name="LaButti K."/>
            <person name="Lindquist E.A."/>
            <person name="Lipzen A."/>
            <person name="Lundell T."/>
            <person name="Morin E."/>
            <person name="Murat C."/>
            <person name="Sun H."/>
            <person name="Tunlid A."/>
            <person name="Henrissat B."/>
            <person name="Grigoriev I.V."/>
            <person name="Hibbett D.S."/>
            <person name="Martin F."/>
            <person name="Nordberg H.P."/>
            <person name="Cantor M.N."/>
            <person name="Hua S.X."/>
        </authorList>
    </citation>
    <scope>NUCLEOTIDE SEQUENCE [LARGE SCALE GENOMIC DNA]</scope>
    <source>
        <strain evidence="2 3">MAFF 305830</strain>
    </source>
</reference>